<dbReference type="PROSITE" id="PS50112">
    <property type="entry name" value="PAS"/>
    <property type="match status" value="1"/>
</dbReference>
<feature type="transmembrane region" description="Helical" evidence="6">
    <location>
        <begin position="197"/>
        <end position="218"/>
    </location>
</feature>
<feature type="domain" description="T-SNARE coiled-coil homology" evidence="9">
    <location>
        <begin position="464"/>
        <end position="526"/>
    </location>
</feature>
<evidence type="ECO:0000256" key="3">
    <source>
        <dbReference type="ARBA" id="ARBA00023224"/>
    </source>
</evidence>
<gene>
    <name evidence="11" type="ORF">CH338_01190</name>
</gene>
<feature type="transmembrane region" description="Helical" evidence="6">
    <location>
        <begin position="168"/>
        <end position="191"/>
    </location>
</feature>
<evidence type="ECO:0000259" key="9">
    <source>
        <dbReference type="PROSITE" id="PS50192"/>
    </source>
</evidence>
<dbReference type="PANTHER" id="PTHR32089:SF112">
    <property type="entry name" value="LYSOZYME-LIKE PROTEIN-RELATED"/>
    <property type="match status" value="1"/>
</dbReference>
<dbReference type="SUPFAM" id="SSF58104">
    <property type="entry name" value="Methyl-accepting chemotaxis protein (MCP) signaling domain"/>
    <property type="match status" value="1"/>
</dbReference>
<protein>
    <submittedName>
        <fullName evidence="11">Chemotaxis protein</fullName>
    </submittedName>
</protein>
<keyword evidence="2" id="KW-1003">Cell membrane</keyword>
<organism evidence="11 12">
    <name type="scientific">Rhodoplanes elegans</name>
    <dbReference type="NCBI Taxonomy" id="29408"/>
    <lineage>
        <taxon>Bacteria</taxon>
        <taxon>Pseudomonadati</taxon>
        <taxon>Pseudomonadota</taxon>
        <taxon>Alphaproteobacteria</taxon>
        <taxon>Hyphomicrobiales</taxon>
        <taxon>Nitrobacteraceae</taxon>
        <taxon>Rhodoplanes</taxon>
    </lineage>
</organism>
<evidence type="ECO:0000256" key="2">
    <source>
        <dbReference type="ARBA" id="ARBA00022519"/>
    </source>
</evidence>
<comment type="caution">
    <text evidence="11">The sequence shown here is derived from an EMBL/GenBank/DDBJ whole genome shotgun (WGS) entry which is preliminary data.</text>
</comment>
<evidence type="ECO:0000259" key="8">
    <source>
        <dbReference type="PROSITE" id="PS50112"/>
    </source>
</evidence>
<dbReference type="OrthoDB" id="9814362at2"/>
<dbReference type="PROSITE" id="PS50192">
    <property type="entry name" value="T_SNARE"/>
    <property type="match status" value="1"/>
</dbReference>
<comment type="subcellular location">
    <subcellularLocation>
        <location evidence="1">Cell inner membrane</location>
        <topology evidence="1">Multi-pass membrane protein</topology>
    </subcellularLocation>
</comment>
<dbReference type="InterPro" id="IPR001610">
    <property type="entry name" value="PAC"/>
</dbReference>
<dbReference type="PROSITE" id="PS50885">
    <property type="entry name" value="HAMP"/>
    <property type="match status" value="1"/>
</dbReference>
<dbReference type="Pfam" id="PF00672">
    <property type="entry name" value="HAMP"/>
    <property type="match status" value="1"/>
</dbReference>
<dbReference type="InterPro" id="IPR003660">
    <property type="entry name" value="HAMP_dom"/>
</dbReference>
<dbReference type="Pfam" id="PF08447">
    <property type="entry name" value="PAS_3"/>
    <property type="match status" value="1"/>
</dbReference>
<evidence type="ECO:0000256" key="6">
    <source>
        <dbReference type="SAM" id="Phobius"/>
    </source>
</evidence>
<keyword evidence="6" id="KW-0472">Membrane</keyword>
<evidence type="ECO:0000313" key="12">
    <source>
        <dbReference type="Proteomes" id="UP000248863"/>
    </source>
</evidence>
<dbReference type="Proteomes" id="UP000248863">
    <property type="component" value="Unassembled WGS sequence"/>
</dbReference>
<keyword evidence="12" id="KW-1185">Reference proteome</keyword>
<evidence type="ECO:0000256" key="4">
    <source>
        <dbReference type="ARBA" id="ARBA00029447"/>
    </source>
</evidence>
<proteinExistence type="inferred from homology"/>
<dbReference type="GO" id="GO:0005886">
    <property type="term" value="C:plasma membrane"/>
    <property type="evidence" value="ECO:0007669"/>
    <property type="project" value="UniProtKB-SubCell"/>
</dbReference>
<dbReference type="NCBIfam" id="TIGR00229">
    <property type="entry name" value="sensory_box"/>
    <property type="match status" value="1"/>
</dbReference>
<comment type="similarity">
    <text evidence="4">Belongs to the methyl-accepting chemotaxis (MCP) protein family.</text>
</comment>
<dbReference type="GO" id="GO:0007165">
    <property type="term" value="P:signal transduction"/>
    <property type="evidence" value="ECO:0007669"/>
    <property type="project" value="UniProtKB-KW"/>
</dbReference>
<dbReference type="InterPro" id="IPR013655">
    <property type="entry name" value="PAS_fold_3"/>
</dbReference>
<dbReference type="PROSITE" id="PS50111">
    <property type="entry name" value="CHEMOTAXIS_TRANSDUC_2"/>
    <property type="match status" value="1"/>
</dbReference>
<keyword evidence="6" id="KW-1133">Transmembrane helix</keyword>
<evidence type="ECO:0000313" key="11">
    <source>
        <dbReference type="EMBL" id="RAI42055.1"/>
    </source>
</evidence>
<keyword evidence="2" id="KW-0997">Cell inner membrane</keyword>
<dbReference type="PANTHER" id="PTHR32089">
    <property type="entry name" value="METHYL-ACCEPTING CHEMOTAXIS PROTEIN MCPB"/>
    <property type="match status" value="1"/>
</dbReference>
<name>A0A327KWZ5_9BRAD</name>
<sequence>MRMNLPVTGTEYVLSDETVIVSRTDIKGRLTYFNDQFLAASGFSEEELLGKPHNIVRHPDMPPEAFADLWATLKSGKPWAGAVKNRRKNGDFYWVMASATPVYENGTVTGYMSIRTKLPADQRTEAERVYGLLRDKKAGAYSVTGGVIRTRSIFDRLSLFTGTLKARLITLVAVFSCFVVMGGAGGLVAAGDSEVQVGLLGLSAVLAAALLTGGWLAVRTIQSTLQPLRRLNAALDCIAQGEFNSRIIVDCDDEIGTALRNVQAMQAKLGYERAEQKEIERRTVAQRRADTQRLAAEFENALGEIIDTVSSASTQLEASAHTLAATADRTQSVTISVAAAAEQASANVQSVASASEEMASSVNEIGRQVQDQARIAEGAVQQAETTDTHVAELSQAATRIGDVVKLITAIAEQTNLLALNATIEAARAGEAGKGFAVVAQEVKALAAQTAKATGDISIQITGMQTATQGSVMAIRQIGDTIGRLSEISSSIAAAVEEQGAATREISRNVQQAAQGTVEVSSHVVEVQRGATETGAASTQVLAAARALARDSTRLKAEVHSFLQNVRGG</sequence>
<dbReference type="CDD" id="cd00130">
    <property type="entry name" value="PAS"/>
    <property type="match status" value="1"/>
</dbReference>
<dbReference type="AlphaFoldDB" id="A0A327KWZ5"/>
<feature type="domain" description="PAS" evidence="8">
    <location>
        <begin position="25"/>
        <end position="60"/>
    </location>
</feature>
<dbReference type="InterPro" id="IPR035965">
    <property type="entry name" value="PAS-like_dom_sf"/>
</dbReference>
<feature type="domain" description="Methyl-accepting transducer" evidence="7">
    <location>
        <begin position="305"/>
        <end position="548"/>
    </location>
</feature>
<accession>A0A327KWZ5</accession>
<evidence type="ECO:0000256" key="5">
    <source>
        <dbReference type="PROSITE-ProRule" id="PRU00284"/>
    </source>
</evidence>
<keyword evidence="6" id="KW-0812">Transmembrane</keyword>
<dbReference type="InterPro" id="IPR000014">
    <property type="entry name" value="PAS"/>
</dbReference>
<dbReference type="SMART" id="SM00086">
    <property type="entry name" value="PAC"/>
    <property type="match status" value="1"/>
</dbReference>
<dbReference type="EMBL" id="NPEU01000005">
    <property type="protein sequence ID" value="RAI42055.1"/>
    <property type="molecule type" value="Genomic_DNA"/>
</dbReference>
<dbReference type="RefSeq" id="WP_111355211.1">
    <property type="nucleotide sequence ID" value="NZ_NHSK01000076.1"/>
</dbReference>
<keyword evidence="3 5" id="KW-0807">Transducer</keyword>
<dbReference type="SUPFAM" id="SSF55785">
    <property type="entry name" value="PYP-like sensor domain (PAS domain)"/>
    <property type="match status" value="1"/>
</dbReference>
<dbReference type="Gene3D" id="6.10.340.10">
    <property type="match status" value="1"/>
</dbReference>
<dbReference type="CDD" id="cd06225">
    <property type="entry name" value="HAMP"/>
    <property type="match status" value="1"/>
</dbReference>
<dbReference type="InterPro" id="IPR000727">
    <property type="entry name" value="T_SNARE_dom"/>
</dbReference>
<dbReference type="InterPro" id="IPR004089">
    <property type="entry name" value="MCPsignal_dom"/>
</dbReference>
<evidence type="ECO:0000259" key="10">
    <source>
        <dbReference type="PROSITE" id="PS50885"/>
    </source>
</evidence>
<reference evidence="11 12" key="1">
    <citation type="submission" date="2017-07" db="EMBL/GenBank/DDBJ databases">
        <title>Draft Genome Sequences of Select Purple Nonsulfur Bacteria.</title>
        <authorList>
            <person name="Lasarre B."/>
            <person name="Mckinlay J.B."/>
        </authorList>
    </citation>
    <scope>NUCLEOTIDE SEQUENCE [LARGE SCALE GENOMIC DNA]</scope>
    <source>
        <strain evidence="11 12">DSM 11907</strain>
    </source>
</reference>
<dbReference type="Pfam" id="PF00015">
    <property type="entry name" value="MCPsignal"/>
    <property type="match status" value="1"/>
</dbReference>
<dbReference type="SMART" id="SM00283">
    <property type="entry name" value="MA"/>
    <property type="match status" value="1"/>
</dbReference>
<feature type="domain" description="HAMP" evidence="10">
    <location>
        <begin position="222"/>
        <end position="274"/>
    </location>
</feature>
<evidence type="ECO:0000256" key="1">
    <source>
        <dbReference type="ARBA" id="ARBA00004429"/>
    </source>
</evidence>
<evidence type="ECO:0000259" key="7">
    <source>
        <dbReference type="PROSITE" id="PS50111"/>
    </source>
</evidence>
<dbReference type="Gene3D" id="1.10.287.950">
    <property type="entry name" value="Methyl-accepting chemotaxis protein"/>
    <property type="match status" value="1"/>
</dbReference>
<dbReference type="Gene3D" id="3.30.450.20">
    <property type="entry name" value="PAS domain"/>
    <property type="match status" value="1"/>
</dbReference>
<dbReference type="SMART" id="SM00304">
    <property type="entry name" value="HAMP"/>
    <property type="match status" value="1"/>
</dbReference>